<dbReference type="KEGG" id="rrd:RradSPS_2306"/>
<dbReference type="InterPro" id="IPR006311">
    <property type="entry name" value="TAT_signal"/>
</dbReference>
<organism evidence="5 7">
    <name type="scientific">Rubrobacter radiotolerans</name>
    <name type="common">Arthrobacter radiotolerans</name>
    <dbReference type="NCBI Taxonomy" id="42256"/>
    <lineage>
        <taxon>Bacteria</taxon>
        <taxon>Bacillati</taxon>
        <taxon>Actinomycetota</taxon>
        <taxon>Rubrobacteria</taxon>
        <taxon>Rubrobacterales</taxon>
        <taxon>Rubrobacteraceae</taxon>
        <taxon>Rubrobacter</taxon>
    </lineage>
</organism>
<dbReference type="CDD" id="cd14750">
    <property type="entry name" value="PBP2_TMBP"/>
    <property type="match status" value="1"/>
</dbReference>
<dbReference type="EMBL" id="CP007514">
    <property type="protein sequence ID" value="AHY47589.1"/>
    <property type="molecule type" value="Genomic_DNA"/>
</dbReference>
<comment type="similarity">
    <text evidence="1">Belongs to the bacterial solute-binding protein 1 family.</text>
</comment>
<dbReference type="PROSITE" id="PS51318">
    <property type="entry name" value="TAT"/>
    <property type="match status" value="1"/>
</dbReference>
<evidence type="ECO:0000313" key="6">
    <source>
        <dbReference type="EMBL" id="MDX5894994.1"/>
    </source>
</evidence>
<feature type="signal peptide" evidence="4">
    <location>
        <begin position="1"/>
        <end position="43"/>
    </location>
</feature>
<dbReference type="GO" id="GO:1901982">
    <property type="term" value="F:maltose binding"/>
    <property type="evidence" value="ECO:0007669"/>
    <property type="project" value="TreeGrafter"/>
</dbReference>
<evidence type="ECO:0000256" key="2">
    <source>
        <dbReference type="ARBA" id="ARBA00022448"/>
    </source>
</evidence>
<keyword evidence="7" id="KW-1185">Reference proteome</keyword>
<dbReference type="InterPro" id="IPR006059">
    <property type="entry name" value="SBP"/>
</dbReference>
<feature type="chain" id="PRO_5038377076" evidence="4">
    <location>
        <begin position="44"/>
        <end position="467"/>
    </location>
</feature>
<dbReference type="eggNOG" id="COG1653">
    <property type="taxonomic scope" value="Bacteria"/>
</dbReference>
<reference evidence="6" key="2">
    <citation type="submission" date="2023-11" db="EMBL/GenBank/DDBJ databases">
        <title>MicrobeMod: A computational toolkit for identifying prokaryotic methylation and restriction-modification with nanopore sequencing.</title>
        <authorList>
            <person name="Crits-Christoph A."/>
            <person name="Kang S.C."/>
            <person name="Lee H."/>
            <person name="Ostrov N."/>
        </authorList>
    </citation>
    <scope>NUCLEOTIDE SEQUENCE</scope>
    <source>
        <strain evidence="6">ATCC 51242</strain>
    </source>
</reference>
<dbReference type="PATRIC" id="fig|42256.3.peg.2348"/>
<name>A0A023X6C6_RUBRA</name>
<evidence type="ECO:0000256" key="4">
    <source>
        <dbReference type="SAM" id="SignalP"/>
    </source>
</evidence>
<dbReference type="Pfam" id="PF01547">
    <property type="entry name" value="SBP_bac_1"/>
    <property type="match status" value="1"/>
</dbReference>
<dbReference type="PANTHER" id="PTHR30061">
    <property type="entry name" value="MALTOSE-BINDING PERIPLASMIC PROTEIN"/>
    <property type="match status" value="1"/>
</dbReference>
<keyword evidence="2" id="KW-0813">Transport</keyword>
<dbReference type="PANTHER" id="PTHR30061:SF50">
    <property type="entry name" value="MALTOSE_MALTODEXTRIN-BINDING PERIPLASMIC PROTEIN"/>
    <property type="match status" value="1"/>
</dbReference>
<dbReference type="OrthoDB" id="9770625at2"/>
<reference evidence="5 7" key="1">
    <citation type="submission" date="2014-03" db="EMBL/GenBank/DDBJ databases">
        <title>Complete genome sequence of the Radio-Resistant Rubrobacter radiotolerans RSPS-4.</title>
        <authorList>
            <person name="Egas C.C."/>
            <person name="Barroso C.C."/>
            <person name="Froufe H.J.C."/>
            <person name="Pacheco J.J."/>
            <person name="Albuquerque L.L."/>
            <person name="da Costa M.M.S."/>
        </authorList>
    </citation>
    <scope>NUCLEOTIDE SEQUENCE [LARGE SCALE GENOMIC DNA]</scope>
    <source>
        <strain evidence="5 7">RSPS-4</strain>
    </source>
</reference>
<dbReference type="EMBL" id="JAWXXX010000001">
    <property type="protein sequence ID" value="MDX5894994.1"/>
    <property type="molecule type" value="Genomic_DNA"/>
</dbReference>
<dbReference type="RefSeq" id="WP_084263945.1">
    <property type="nucleotide sequence ID" value="NZ_CP007514.1"/>
</dbReference>
<gene>
    <name evidence="5" type="ORF">RradSPS_2306</name>
    <name evidence="6" type="ORF">SIL72_13285</name>
</gene>
<proteinExistence type="inferred from homology"/>
<dbReference type="HOGENOM" id="CLU_031285_9_1_11"/>
<sequence>MSRARGVQTGPYANRYMSRRRFLRLGGASFAGAALLGSASLGAGCGQEPAQDGVATVVFSFGPDDSGTLANLVEAFNREFEGEIRVEYREFSRLTDEYFDEITAELSAGNSGVDVIGGDVTWTAEFADQGWIEDLNSRIYTDFPVSVPGSFLDAAITSCSYNNSVWGAPWFTDAGLLYYRSDLLEQAGVSGPPATWEELSEIARQVRDEAGTRYGFVFQGDEYEGGVVNGCEFIWNAGGRILTGATTLQAPGAPLDLTPSIIEIDNPNSVRGLEIQRGLIDDGISPETVANFREQDCEEAFLGGEAVFMRGWPYMYALAGENGNSVEPEQIGVAPLPVAGNDLQSYSCLGGWNLLMNAESPNKDAAWEFIKFACAPEQQRTRAIEGSFLPTLREVYNDSEVEQNLPVIVLGREVIENNLRTRPVTPYYSEVSEALARGFNRNLSGETETQEAVSELQSELQDIVERN</sequence>
<dbReference type="GO" id="GO:0055052">
    <property type="term" value="C:ATP-binding cassette (ABC) transporter complex, substrate-binding subunit-containing"/>
    <property type="evidence" value="ECO:0007669"/>
    <property type="project" value="TreeGrafter"/>
</dbReference>
<dbReference type="AlphaFoldDB" id="A0A023X6C6"/>
<evidence type="ECO:0000256" key="1">
    <source>
        <dbReference type="ARBA" id="ARBA00008520"/>
    </source>
</evidence>
<evidence type="ECO:0000256" key="3">
    <source>
        <dbReference type="ARBA" id="ARBA00022729"/>
    </source>
</evidence>
<dbReference type="STRING" id="42256.RradSPS_2306"/>
<protein>
    <submittedName>
        <fullName evidence="6">ABC transporter substrate-binding protein</fullName>
    </submittedName>
    <submittedName>
        <fullName evidence="5">Bacterial extracellular solute-binding protein</fullName>
    </submittedName>
</protein>
<accession>A0A023X6C6</accession>
<dbReference type="GO" id="GO:0015768">
    <property type="term" value="P:maltose transport"/>
    <property type="evidence" value="ECO:0007669"/>
    <property type="project" value="TreeGrafter"/>
</dbReference>
<dbReference type="SUPFAM" id="SSF53850">
    <property type="entry name" value="Periplasmic binding protein-like II"/>
    <property type="match status" value="1"/>
</dbReference>
<dbReference type="Gene3D" id="3.40.190.10">
    <property type="entry name" value="Periplasmic binding protein-like II"/>
    <property type="match status" value="2"/>
</dbReference>
<keyword evidence="3 4" id="KW-0732">Signal</keyword>
<evidence type="ECO:0000313" key="5">
    <source>
        <dbReference type="EMBL" id="AHY47589.1"/>
    </source>
</evidence>
<dbReference type="GO" id="GO:0042956">
    <property type="term" value="P:maltodextrin transmembrane transport"/>
    <property type="evidence" value="ECO:0007669"/>
    <property type="project" value="TreeGrafter"/>
</dbReference>
<dbReference type="Proteomes" id="UP001281130">
    <property type="component" value="Unassembled WGS sequence"/>
</dbReference>
<dbReference type="Proteomes" id="UP000025229">
    <property type="component" value="Chromosome"/>
</dbReference>
<evidence type="ECO:0000313" key="7">
    <source>
        <dbReference type="Proteomes" id="UP000025229"/>
    </source>
</evidence>